<dbReference type="Proteomes" id="UP000037035">
    <property type="component" value="Unassembled WGS sequence"/>
</dbReference>
<dbReference type="STRING" id="27349.A0A0L6VFU5"/>
<dbReference type="SUPFAM" id="SSF48557">
    <property type="entry name" value="L-aspartase-like"/>
    <property type="match status" value="1"/>
</dbReference>
<keyword evidence="1" id="KW-0456">Lyase</keyword>
<dbReference type="OrthoDB" id="10051290at2759"/>
<protein>
    <submittedName>
        <fullName evidence="1">Phenylalanine ammonia-lyase</fullName>
    </submittedName>
</protein>
<comment type="caution">
    <text evidence="1">The sequence shown here is derived from an EMBL/GenBank/DDBJ whole genome shotgun (WGS) entry which is preliminary data.</text>
</comment>
<dbReference type="Gene3D" id="1.20.200.10">
    <property type="entry name" value="Fumarase/aspartase (Central domain)"/>
    <property type="match status" value="1"/>
</dbReference>
<dbReference type="AlphaFoldDB" id="A0A0L6VFU5"/>
<gene>
    <name evidence="1" type="ORF">VP01_1738g2</name>
</gene>
<dbReference type="InterPro" id="IPR008948">
    <property type="entry name" value="L-Aspartase-like"/>
</dbReference>
<dbReference type="VEuPathDB" id="FungiDB:VP01_1738g2"/>
<sequence>MNKGFPLELDRFCAAYLSELQYLTEHVKTHFQISKGHNQALKSLAIMSARKTLDEIEISKMLVISPMKIKLPGNPPIIFETLPTWFKTFIQLILTNLVNLNHLLQPLNIHLTPHI</sequence>
<accession>A0A0L6VFU5</accession>
<reference evidence="1 2" key="1">
    <citation type="submission" date="2015-08" db="EMBL/GenBank/DDBJ databases">
        <title>Next Generation Sequencing and Analysis of the Genome of Puccinia sorghi L Schw, the Causal Agent of Maize Common Rust.</title>
        <authorList>
            <person name="Rochi L."/>
            <person name="Burguener G."/>
            <person name="Darino M."/>
            <person name="Turjanski A."/>
            <person name="Kreff E."/>
            <person name="Dieguez M.J."/>
            <person name="Sacco F."/>
        </authorList>
    </citation>
    <scope>NUCLEOTIDE SEQUENCE [LARGE SCALE GENOMIC DNA]</scope>
    <source>
        <strain evidence="1 2">RO10H11247</strain>
    </source>
</reference>
<organism evidence="1 2">
    <name type="scientific">Puccinia sorghi</name>
    <dbReference type="NCBI Taxonomy" id="27349"/>
    <lineage>
        <taxon>Eukaryota</taxon>
        <taxon>Fungi</taxon>
        <taxon>Dikarya</taxon>
        <taxon>Basidiomycota</taxon>
        <taxon>Pucciniomycotina</taxon>
        <taxon>Pucciniomycetes</taxon>
        <taxon>Pucciniales</taxon>
        <taxon>Pucciniaceae</taxon>
        <taxon>Puccinia</taxon>
    </lineage>
</organism>
<keyword evidence="2" id="KW-1185">Reference proteome</keyword>
<name>A0A0L6VFU5_9BASI</name>
<dbReference type="EMBL" id="LAVV01006546">
    <property type="protein sequence ID" value="KNZ59412.1"/>
    <property type="molecule type" value="Genomic_DNA"/>
</dbReference>
<evidence type="ECO:0000313" key="1">
    <source>
        <dbReference type="EMBL" id="KNZ59412.1"/>
    </source>
</evidence>
<dbReference type="GO" id="GO:0016829">
    <property type="term" value="F:lyase activity"/>
    <property type="evidence" value="ECO:0007669"/>
    <property type="project" value="UniProtKB-KW"/>
</dbReference>
<evidence type="ECO:0000313" key="2">
    <source>
        <dbReference type="Proteomes" id="UP000037035"/>
    </source>
</evidence>
<proteinExistence type="predicted"/>